<reference evidence="1" key="2">
    <citation type="journal article" date="2023" name="Int. J. Mol. Sci.">
        <title>De Novo Assembly and Annotation of 11 Diverse Shrub Willow (Salix) Genomes Reveals Novel Gene Organization in Sex-Linked Regions.</title>
        <authorList>
            <person name="Hyden B."/>
            <person name="Feng K."/>
            <person name="Yates T.B."/>
            <person name="Jawdy S."/>
            <person name="Cereghino C."/>
            <person name="Smart L.B."/>
            <person name="Muchero W."/>
        </authorList>
    </citation>
    <scope>NUCLEOTIDE SEQUENCE [LARGE SCALE GENOMIC DNA]</scope>
    <source>
        <tissue evidence="1">Shoot tip</tissue>
    </source>
</reference>
<evidence type="ECO:0008006" key="3">
    <source>
        <dbReference type="Google" id="ProtNLM"/>
    </source>
</evidence>
<dbReference type="OrthoDB" id="913540at2759"/>
<sequence>MRSLVREKKNIEGDERNASIGSALWRSCWKEWQNHYAGAPWEKDKTSVVAGPEVESGGEMGGKLVHFDGLFVFAADDWLCATAEIMGKSGYGTTYKATLEDGNQVAVKRLREKTTKRQREFESEAFYLGPKGAKLLVFDYIPVGSLASYLHVLV</sequence>
<organism evidence="1 2">
    <name type="scientific">Salix viminalis</name>
    <name type="common">Common osier</name>
    <name type="synonym">Basket willow</name>
    <dbReference type="NCBI Taxonomy" id="40686"/>
    <lineage>
        <taxon>Eukaryota</taxon>
        <taxon>Viridiplantae</taxon>
        <taxon>Streptophyta</taxon>
        <taxon>Embryophyta</taxon>
        <taxon>Tracheophyta</taxon>
        <taxon>Spermatophyta</taxon>
        <taxon>Magnoliopsida</taxon>
        <taxon>eudicotyledons</taxon>
        <taxon>Gunneridae</taxon>
        <taxon>Pentapetalae</taxon>
        <taxon>rosids</taxon>
        <taxon>fabids</taxon>
        <taxon>Malpighiales</taxon>
        <taxon>Salicaceae</taxon>
        <taxon>Saliceae</taxon>
        <taxon>Salix</taxon>
    </lineage>
</organism>
<accession>A0A9Q0NJG0</accession>
<keyword evidence="2" id="KW-1185">Reference proteome</keyword>
<protein>
    <recommendedName>
        <fullName evidence="3">Protein kinase domain-containing protein</fullName>
    </recommendedName>
</protein>
<dbReference type="AlphaFoldDB" id="A0A9Q0NJG0"/>
<evidence type="ECO:0000313" key="2">
    <source>
        <dbReference type="Proteomes" id="UP001151529"/>
    </source>
</evidence>
<dbReference type="SUPFAM" id="SSF56112">
    <property type="entry name" value="Protein kinase-like (PK-like)"/>
    <property type="match status" value="1"/>
</dbReference>
<reference evidence="1" key="1">
    <citation type="submission" date="2022-11" db="EMBL/GenBank/DDBJ databases">
        <authorList>
            <person name="Hyden B.L."/>
            <person name="Feng K."/>
            <person name="Yates T."/>
            <person name="Jawdy S."/>
            <person name="Smart L.B."/>
            <person name="Muchero W."/>
        </authorList>
    </citation>
    <scope>NUCLEOTIDE SEQUENCE</scope>
    <source>
        <tissue evidence="1">Shoot tip</tissue>
    </source>
</reference>
<dbReference type="InterPro" id="IPR011009">
    <property type="entry name" value="Kinase-like_dom_sf"/>
</dbReference>
<comment type="caution">
    <text evidence="1">The sequence shown here is derived from an EMBL/GenBank/DDBJ whole genome shotgun (WGS) entry which is preliminary data.</text>
</comment>
<evidence type="ECO:0000313" key="1">
    <source>
        <dbReference type="EMBL" id="KAJ6670792.1"/>
    </source>
</evidence>
<gene>
    <name evidence="1" type="ORF">OIU85_014630</name>
</gene>
<dbReference type="Gene3D" id="3.30.200.20">
    <property type="entry name" value="Phosphorylase Kinase, domain 1"/>
    <property type="match status" value="1"/>
</dbReference>
<dbReference type="PANTHER" id="PTHR48008">
    <property type="entry name" value="LEUCINE-RICH REPEAT RECEPTOR-LIKE PROTEIN KINASE IMK3-RELATED"/>
    <property type="match status" value="1"/>
</dbReference>
<dbReference type="PANTHER" id="PTHR48008:SF2">
    <property type="entry name" value="PROBABLY INACTIVE LEUCINE-RICH REPEAT RECEPTOR-LIKE PROTEIN KINASE IMK2"/>
    <property type="match status" value="1"/>
</dbReference>
<dbReference type="InterPro" id="IPR052451">
    <property type="entry name" value="Ser/Thr_kinase-like"/>
</dbReference>
<name>A0A9Q0NJG0_SALVM</name>
<dbReference type="EMBL" id="JAPFFL010000019">
    <property type="protein sequence ID" value="KAJ6670792.1"/>
    <property type="molecule type" value="Genomic_DNA"/>
</dbReference>
<dbReference type="Proteomes" id="UP001151529">
    <property type="component" value="Chromosome 9"/>
</dbReference>
<proteinExistence type="predicted"/>